<gene>
    <name evidence="3" type="ORF">SAMN04488541_102925</name>
</gene>
<feature type="transmembrane region" description="Helical" evidence="1">
    <location>
        <begin position="129"/>
        <end position="144"/>
    </location>
</feature>
<evidence type="ECO:0000259" key="2">
    <source>
        <dbReference type="Pfam" id="PF04235"/>
    </source>
</evidence>
<dbReference type="InterPro" id="IPR007349">
    <property type="entry name" value="DUF418"/>
</dbReference>
<keyword evidence="1" id="KW-0812">Transmembrane</keyword>
<keyword evidence="1" id="KW-1133">Transmembrane helix</keyword>
<feature type="domain" description="DUF418" evidence="2">
    <location>
        <begin position="247"/>
        <end position="408"/>
    </location>
</feature>
<dbReference type="OrthoDB" id="9807744at2"/>
<feature type="transmembrane region" description="Helical" evidence="1">
    <location>
        <begin position="107"/>
        <end position="123"/>
    </location>
</feature>
<feature type="transmembrane region" description="Helical" evidence="1">
    <location>
        <begin position="151"/>
        <end position="169"/>
    </location>
</feature>
<dbReference type="Proteomes" id="UP000199513">
    <property type="component" value="Unassembled WGS sequence"/>
</dbReference>
<dbReference type="InterPro" id="IPR052529">
    <property type="entry name" value="Bact_Transport_Assoc"/>
</dbReference>
<accession>A0A1I2I9L7</accession>
<feature type="transmembrane region" description="Helical" evidence="1">
    <location>
        <begin position="305"/>
        <end position="323"/>
    </location>
</feature>
<dbReference type="PANTHER" id="PTHR30590">
    <property type="entry name" value="INNER MEMBRANE PROTEIN"/>
    <property type="match status" value="1"/>
</dbReference>
<dbReference type="EMBL" id="FONY01000029">
    <property type="protein sequence ID" value="SFF37817.1"/>
    <property type="molecule type" value="Genomic_DNA"/>
</dbReference>
<sequence length="417" mass="46955">MEKTLILEHDTLSASTQRIQVIDALRGFALFGIIINHIAYSYLAGPPPPSAPNFNIFSPLDEQVNTLTFWLTGGKFFTIFSFLFGLSFAIQLHNAEKKNKEGFLGKFTWRLAILFGIGFIHSLFYSGDILRIYAFLGLFLIPCIKMGNRALLIVAILLILNTPLFVGRVNSFFAPPPTPAQIEMGKVQGEQFMKEAETQYKIKQSGSLSALVSMNFESGIIGTFGFQVMTGRLFITFGLFLLGLYVGRKGFFIDKPENRLLFKKTLFWSGGIALISTILALLYMPPFGAPSISFLDFIGLTAFDIHQASLSLFYVAGITLLYWNYRPKLLQSWAAVGQMGLTTYLMQSVLGVLIFLGIGFGMMGKIGVTLSIIIGIVFYVFQTFFAVWWMSKFRYGFFEWFWRSLTEMKIQLLLKKA</sequence>
<dbReference type="RefSeq" id="WP_091548285.1">
    <property type="nucleotide sequence ID" value="NZ_FONY01000029.1"/>
</dbReference>
<dbReference type="AlphaFoldDB" id="A0A1I2I9L7"/>
<reference evidence="3 4" key="1">
    <citation type="submission" date="2016-10" db="EMBL/GenBank/DDBJ databases">
        <authorList>
            <person name="de Groot N.N."/>
        </authorList>
    </citation>
    <scope>NUCLEOTIDE SEQUENCE [LARGE SCALE GENOMIC DNA]</scope>
    <source>
        <strain>GEY</strain>
        <strain evidence="4">DSM 9560</strain>
    </source>
</reference>
<keyword evidence="4" id="KW-1185">Reference proteome</keyword>
<protein>
    <recommendedName>
        <fullName evidence="2">DUF418 domain-containing protein</fullName>
    </recommendedName>
</protein>
<dbReference type="Pfam" id="PF04235">
    <property type="entry name" value="DUF418"/>
    <property type="match status" value="1"/>
</dbReference>
<organism evidence="3 4">
    <name type="scientific">Thermoflexibacter ruber</name>
    <dbReference type="NCBI Taxonomy" id="1003"/>
    <lineage>
        <taxon>Bacteria</taxon>
        <taxon>Pseudomonadati</taxon>
        <taxon>Bacteroidota</taxon>
        <taxon>Cytophagia</taxon>
        <taxon>Cytophagales</taxon>
        <taxon>Thermoflexibacteraceae</taxon>
        <taxon>Thermoflexibacter</taxon>
    </lineage>
</organism>
<feature type="transmembrane region" description="Helical" evidence="1">
    <location>
        <begin position="266"/>
        <end position="285"/>
    </location>
</feature>
<feature type="transmembrane region" description="Helical" evidence="1">
    <location>
        <begin position="76"/>
        <end position="95"/>
    </location>
</feature>
<proteinExistence type="predicted"/>
<dbReference type="PANTHER" id="PTHR30590:SF2">
    <property type="entry name" value="INNER MEMBRANE PROTEIN"/>
    <property type="match status" value="1"/>
</dbReference>
<feature type="transmembrane region" description="Helical" evidence="1">
    <location>
        <begin position="224"/>
        <end position="246"/>
    </location>
</feature>
<feature type="transmembrane region" description="Helical" evidence="1">
    <location>
        <begin position="344"/>
        <end position="362"/>
    </location>
</feature>
<evidence type="ECO:0000313" key="4">
    <source>
        <dbReference type="Proteomes" id="UP000199513"/>
    </source>
</evidence>
<name>A0A1I2I9L7_9BACT</name>
<evidence type="ECO:0000313" key="3">
    <source>
        <dbReference type="EMBL" id="SFF37817.1"/>
    </source>
</evidence>
<keyword evidence="1" id="KW-0472">Membrane</keyword>
<evidence type="ECO:0000256" key="1">
    <source>
        <dbReference type="SAM" id="Phobius"/>
    </source>
</evidence>
<feature type="transmembrane region" description="Helical" evidence="1">
    <location>
        <begin position="368"/>
        <end position="390"/>
    </location>
</feature>
<feature type="transmembrane region" description="Helical" evidence="1">
    <location>
        <begin position="21"/>
        <end position="43"/>
    </location>
</feature>